<evidence type="ECO:0000256" key="3">
    <source>
        <dbReference type="ARBA" id="ARBA00022723"/>
    </source>
</evidence>
<dbReference type="OMA" id="SIHEITH"/>
<feature type="region of interest" description="Disordered" evidence="10">
    <location>
        <begin position="646"/>
        <end position="677"/>
    </location>
</feature>
<keyword evidence="3 9" id="KW-0479">Metal-binding</keyword>
<feature type="domain" description="Epidermal growth factor-like" evidence="13">
    <location>
        <begin position="554"/>
        <end position="580"/>
    </location>
</feature>
<dbReference type="GO" id="GO:0046872">
    <property type="term" value="F:metal ion binding"/>
    <property type="evidence" value="ECO:0007669"/>
    <property type="project" value="UniProtKB-KW"/>
</dbReference>
<dbReference type="GO" id="GO:0007155">
    <property type="term" value="P:cell adhesion"/>
    <property type="evidence" value="ECO:0007669"/>
    <property type="project" value="InterPro"/>
</dbReference>
<keyword evidence="2" id="KW-0645">Protease</keyword>
<dbReference type="AlphaFoldDB" id="A0A1Y1HJL7"/>
<evidence type="ECO:0000256" key="12">
    <source>
        <dbReference type="SAM" id="SignalP"/>
    </source>
</evidence>
<keyword evidence="4" id="KW-0378">Hydrolase</keyword>
<keyword evidence="12" id="KW-0732">Signal</keyword>
<evidence type="ECO:0000256" key="2">
    <source>
        <dbReference type="ARBA" id="ARBA00022670"/>
    </source>
</evidence>
<evidence type="ECO:0000256" key="10">
    <source>
        <dbReference type="SAM" id="MobiDB-lite"/>
    </source>
</evidence>
<keyword evidence="7" id="KW-1015">Disulfide bond</keyword>
<evidence type="ECO:0000256" key="8">
    <source>
        <dbReference type="PIRSR" id="PIRSR601577-1"/>
    </source>
</evidence>
<proteinExistence type="inferred from homology"/>
<keyword evidence="6 9" id="KW-0482">Metalloprotease</keyword>
<evidence type="ECO:0000256" key="5">
    <source>
        <dbReference type="ARBA" id="ARBA00022833"/>
    </source>
</evidence>
<evidence type="ECO:0000256" key="4">
    <source>
        <dbReference type="ARBA" id="ARBA00022801"/>
    </source>
</evidence>
<dbReference type="EMBL" id="DF236952">
    <property type="protein sequence ID" value="GAQ77732.1"/>
    <property type="molecule type" value="Genomic_DNA"/>
</dbReference>
<gene>
    <name evidence="14" type="ORF">KFL_000030110</name>
</gene>
<dbReference type="SUPFAM" id="SSF55486">
    <property type="entry name" value="Metalloproteases ('zincins'), catalytic domain"/>
    <property type="match status" value="1"/>
</dbReference>
<keyword evidence="5 9" id="KW-0862">Zinc</keyword>
<dbReference type="FunFam" id="3.90.132.10:FF:000001">
    <property type="entry name" value="leishmanolysin-like peptidase isoform X2"/>
    <property type="match status" value="1"/>
</dbReference>
<dbReference type="Gene3D" id="2.10.25.10">
    <property type="entry name" value="Laminin"/>
    <property type="match status" value="1"/>
</dbReference>
<feature type="transmembrane region" description="Helical" evidence="11">
    <location>
        <begin position="821"/>
        <end position="846"/>
    </location>
</feature>
<dbReference type="OrthoDB" id="527990at2759"/>
<dbReference type="Gene3D" id="3.10.170.20">
    <property type="match status" value="1"/>
</dbReference>
<evidence type="ECO:0000259" key="13">
    <source>
        <dbReference type="Pfam" id="PF07974"/>
    </source>
</evidence>
<evidence type="ECO:0000256" key="9">
    <source>
        <dbReference type="PIRSR" id="PIRSR601577-2"/>
    </source>
</evidence>
<evidence type="ECO:0000256" key="1">
    <source>
        <dbReference type="ARBA" id="ARBA00005860"/>
    </source>
</evidence>
<dbReference type="GO" id="GO:0006508">
    <property type="term" value="P:proteolysis"/>
    <property type="evidence" value="ECO:0007669"/>
    <property type="project" value="UniProtKB-KW"/>
</dbReference>
<dbReference type="PRINTS" id="PR00782">
    <property type="entry name" value="LSHMANOLYSIN"/>
</dbReference>
<feature type="signal peptide" evidence="12">
    <location>
        <begin position="1"/>
        <end position="15"/>
    </location>
</feature>
<feature type="compositionally biased region" description="Polar residues" evidence="10">
    <location>
        <begin position="658"/>
        <end position="677"/>
    </location>
</feature>
<feature type="compositionally biased region" description="Pro residues" evidence="10">
    <location>
        <begin position="902"/>
        <end position="914"/>
    </location>
</feature>
<evidence type="ECO:0000256" key="6">
    <source>
        <dbReference type="ARBA" id="ARBA00023049"/>
    </source>
</evidence>
<organism evidence="14 15">
    <name type="scientific">Klebsormidium nitens</name>
    <name type="common">Green alga</name>
    <name type="synonym">Ulothrix nitens</name>
    <dbReference type="NCBI Taxonomy" id="105231"/>
    <lineage>
        <taxon>Eukaryota</taxon>
        <taxon>Viridiplantae</taxon>
        <taxon>Streptophyta</taxon>
        <taxon>Klebsormidiophyceae</taxon>
        <taxon>Klebsormidiales</taxon>
        <taxon>Klebsormidiaceae</taxon>
        <taxon>Klebsormidium</taxon>
    </lineage>
</organism>
<dbReference type="STRING" id="105231.A0A1Y1HJL7"/>
<evidence type="ECO:0000256" key="11">
    <source>
        <dbReference type="SAM" id="Phobius"/>
    </source>
</evidence>
<dbReference type="PANTHER" id="PTHR10942:SF0">
    <property type="entry name" value="LEISHMANOLYSIN-LIKE PEPTIDASE"/>
    <property type="match status" value="1"/>
</dbReference>
<feature type="binding site" evidence="9">
    <location>
        <position position="244"/>
    </location>
    <ligand>
        <name>Zn(2+)</name>
        <dbReference type="ChEBI" id="CHEBI:29105"/>
        <note>catalytic</note>
    </ligand>
</feature>
<dbReference type="GO" id="GO:0016020">
    <property type="term" value="C:membrane"/>
    <property type="evidence" value="ECO:0007669"/>
    <property type="project" value="InterPro"/>
</dbReference>
<dbReference type="PANTHER" id="PTHR10942">
    <property type="entry name" value="LEISHMANOLYSIN-LIKE PEPTIDASE"/>
    <property type="match status" value="1"/>
</dbReference>
<accession>A0A1Y1HJL7</accession>
<dbReference type="Pfam" id="PF01457">
    <property type="entry name" value="Peptidase_M8"/>
    <property type="match status" value="1"/>
</dbReference>
<evidence type="ECO:0000313" key="15">
    <source>
        <dbReference type="Proteomes" id="UP000054558"/>
    </source>
</evidence>
<comment type="cofactor">
    <cofactor evidence="9">
        <name>Zn(2+)</name>
        <dbReference type="ChEBI" id="CHEBI:29105"/>
    </cofactor>
    <text evidence="9">Binds 1 zinc ion per subunit.</text>
</comment>
<evidence type="ECO:0000313" key="14">
    <source>
        <dbReference type="EMBL" id="GAQ77732.1"/>
    </source>
</evidence>
<dbReference type="Gene3D" id="3.90.132.10">
    <property type="entry name" value="Leishmanolysin , domain 2"/>
    <property type="match status" value="1"/>
</dbReference>
<evidence type="ECO:0000256" key="7">
    <source>
        <dbReference type="ARBA" id="ARBA00023157"/>
    </source>
</evidence>
<dbReference type="Pfam" id="PF07974">
    <property type="entry name" value="EGF_2"/>
    <property type="match status" value="1"/>
</dbReference>
<keyword evidence="11" id="KW-1133">Transmembrane helix</keyword>
<dbReference type="Proteomes" id="UP000054558">
    <property type="component" value="Unassembled WGS sequence"/>
</dbReference>
<keyword evidence="11" id="KW-0812">Transmembrane</keyword>
<dbReference type="InterPro" id="IPR001577">
    <property type="entry name" value="Peptidase_M8"/>
</dbReference>
<keyword evidence="15" id="KW-1185">Reference proteome</keyword>
<dbReference type="InterPro" id="IPR013111">
    <property type="entry name" value="EGF_extracell"/>
</dbReference>
<dbReference type="GO" id="GO:0005737">
    <property type="term" value="C:cytoplasm"/>
    <property type="evidence" value="ECO:0000318"/>
    <property type="project" value="GO_Central"/>
</dbReference>
<feature type="region of interest" description="Disordered" evidence="10">
    <location>
        <begin position="881"/>
        <end position="932"/>
    </location>
</feature>
<dbReference type="GO" id="GO:0004222">
    <property type="term" value="F:metalloendopeptidase activity"/>
    <property type="evidence" value="ECO:0007669"/>
    <property type="project" value="InterPro"/>
</dbReference>
<dbReference type="GO" id="GO:0008233">
    <property type="term" value="F:peptidase activity"/>
    <property type="evidence" value="ECO:0000318"/>
    <property type="project" value="GO_Central"/>
</dbReference>
<feature type="chain" id="PRO_5012847160" evidence="12">
    <location>
        <begin position="16"/>
        <end position="932"/>
    </location>
</feature>
<reference evidence="14 15" key="1">
    <citation type="journal article" date="2014" name="Nat. Commun.">
        <title>Klebsormidium flaccidum genome reveals primary factors for plant terrestrial adaptation.</title>
        <authorList>
            <person name="Hori K."/>
            <person name="Maruyama F."/>
            <person name="Fujisawa T."/>
            <person name="Togashi T."/>
            <person name="Yamamoto N."/>
            <person name="Seo M."/>
            <person name="Sato S."/>
            <person name="Yamada T."/>
            <person name="Mori H."/>
            <person name="Tajima N."/>
            <person name="Moriyama T."/>
            <person name="Ikeuchi M."/>
            <person name="Watanabe M."/>
            <person name="Wada H."/>
            <person name="Kobayashi K."/>
            <person name="Saito M."/>
            <person name="Masuda T."/>
            <person name="Sasaki-Sekimoto Y."/>
            <person name="Mashiguchi K."/>
            <person name="Awai K."/>
            <person name="Shimojima M."/>
            <person name="Masuda S."/>
            <person name="Iwai M."/>
            <person name="Nobusawa T."/>
            <person name="Narise T."/>
            <person name="Kondo S."/>
            <person name="Saito H."/>
            <person name="Sato R."/>
            <person name="Murakawa M."/>
            <person name="Ihara Y."/>
            <person name="Oshima-Yamada Y."/>
            <person name="Ohtaka K."/>
            <person name="Satoh M."/>
            <person name="Sonobe K."/>
            <person name="Ishii M."/>
            <person name="Ohtani R."/>
            <person name="Kanamori-Sato M."/>
            <person name="Honoki R."/>
            <person name="Miyazaki D."/>
            <person name="Mochizuki H."/>
            <person name="Umetsu J."/>
            <person name="Higashi K."/>
            <person name="Shibata D."/>
            <person name="Kamiya Y."/>
            <person name="Sato N."/>
            <person name="Nakamura Y."/>
            <person name="Tabata S."/>
            <person name="Ida S."/>
            <person name="Kurokawa K."/>
            <person name="Ohta H."/>
        </authorList>
    </citation>
    <scope>NUCLEOTIDE SEQUENCE [LARGE SCALE GENOMIC DNA]</scope>
    <source>
        <strain evidence="14 15">NIES-2285</strain>
    </source>
</reference>
<sequence>MLLLCCVWRVCSVEGTMDLEHRCVHDSHVSPTLHKLQEQRQASLLAGFGLPEEGRRRLADTATSTPVPMRIQPVFQLSGLNAATTAFITNTMVPAAVNYLSQVLSVRAPPSGPLLLQRNCLQYRIWTSGSTRTQECLQWDSGSCQIATIPATFFAQYSTCTGNAIGQCTVTPAGAGANNTDFLLMFTAQTTEACQASTLAHSSYCYQDPETDRPLAGNVNFCPSAVNAALRDRQTLIAVHEMLHALGFSDSLFPFYRDATGNPLSAVTASFTERGHTVTKVVAPTTLAMARTHFGCSTLNGAELENDGGNGTALSHWEARIFQGEAMLGVLGQEAVFSNLTLALLQDSGWYNVNFQMAEFLQSGFGLGCNFPLLSCAPTAMPAVFNTYYCNGTQRTQTGPGPSGNTITTPVAQSCTYDSLAVGFCSTCIDATCNTDGCNAITGYSNKLCTDPANANALDTSWGRAYGLDSRCFLQGDQFWVKGQQILSASGAGCFSNRCSLTAGGQFSLQVQVGTGNWVQCVDNQMVDLTSAGFSQGRLGPCPVAADFCRFATCPNSCSGFGKCYLGVCMCDPGHAGADCSQRTCSQDSQCSDTGSTCNLATKTCGAATTGAAGTPSTIITAPTGNGTAAAPLGAAVPTPTAYDPSKVGVASPGPISASVSTPPSGQLSPTDTRPQPTQGVLVISTISFGGGQISQMTNTQNRLYFESNFTADMAAAVRAAGYSGQVQVVIDGFRQGSIIVDSTTALLSARTYAEADRLVNSISSNPGAIFAADPYFQTLPAGAVNASNVRATAATTQANLNPSNGNSRIFTDGKLFNLRWFWWAAIGGGAVALCLFCCLCSSIGARKKRQQTGQLIYRQNISAETIQSLQREGMQAPYWQGVQYGPSGHGPETRRVQDYPSYPPPPVSNPPFEQPSQRGPVYPAYPPPRQY</sequence>
<protein>
    <submittedName>
        <fullName evidence="14">Leishmanolysin-like peptidase</fullName>
    </submittedName>
</protein>
<comment type="similarity">
    <text evidence="1">Belongs to the peptidase M8 family.</text>
</comment>
<keyword evidence="11" id="KW-0472">Membrane</keyword>
<feature type="binding site" evidence="9">
    <location>
        <position position="240"/>
    </location>
    <ligand>
        <name>Zn(2+)</name>
        <dbReference type="ChEBI" id="CHEBI:29105"/>
        <note>catalytic</note>
    </ligand>
</feature>
<feature type="binding site" evidence="9">
    <location>
        <position position="316"/>
    </location>
    <ligand>
        <name>Zn(2+)</name>
        <dbReference type="ChEBI" id="CHEBI:29105"/>
        <note>catalytic</note>
    </ligand>
</feature>
<name>A0A1Y1HJL7_KLENI</name>
<feature type="active site" evidence="8">
    <location>
        <position position="241"/>
    </location>
</feature>